<dbReference type="Proteomes" id="UP000199181">
    <property type="component" value="Unassembled WGS sequence"/>
</dbReference>
<dbReference type="EMBL" id="FOIJ01000001">
    <property type="protein sequence ID" value="SES83626.1"/>
    <property type="molecule type" value="Genomic_DNA"/>
</dbReference>
<keyword evidence="2" id="KW-1185">Reference proteome</keyword>
<evidence type="ECO:0000313" key="1">
    <source>
        <dbReference type="EMBL" id="SES83626.1"/>
    </source>
</evidence>
<gene>
    <name evidence="1" type="ORF">SAMN05443639_101384</name>
</gene>
<protein>
    <submittedName>
        <fullName evidence="1">Uncharacterized protein</fullName>
    </submittedName>
</protein>
<proteinExistence type="predicted"/>
<sequence length="229" mass="25185">MVSEEQGGPRFFVLDEDTLGPHDTQAYAAEPVQYGDAPRCPHCRELLAMKTWLPPFRVELELHGKDFGDFIHGPGNSLLLSERMTEAYLKQEFTGLVGFEPVDVVRIRGKRKGSKQEALPRYHVATPCFSHAAVEVARSLLRYSEPVTCGECRSAGLQSVHGFALDAGTWQGEDVFRARGMPGKNLVSGRFATFVAHAEFTNIQLIPIEEYVRDPLRLGPPASGATGAS</sequence>
<accession>A0A1H9ZPD2</accession>
<organism evidence="1 2">
    <name type="scientific">Stigmatella erecta</name>
    <dbReference type="NCBI Taxonomy" id="83460"/>
    <lineage>
        <taxon>Bacteria</taxon>
        <taxon>Pseudomonadati</taxon>
        <taxon>Myxococcota</taxon>
        <taxon>Myxococcia</taxon>
        <taxon>Myxococcales</taxon>
        <taxon>Cystobacterineae</taxon>
        <taxon>Archangiaceae</taxon>
        <taxon>Stigmatella</taxon>
    </lineage>
</organism>
<evidence type="ECO:0000313" key="2">
    <source>
        <dbReference type="Proteomes" id="UP000199181"/>
    </source>
</evidence>
<reference evidence="2" key="1">
    <citation type="submission" date="2016-10" db="EMBL/GenBank/DDBJ databases">
        <authorList>
            <person name="Varghese N."/>
            <person name="Submissions S."/>
        </authorList>
    </citation>
    <scope>NUCLEOTIDE SEQUENCE [LARGE SCALE GENOMIC DNA]</scope>
    <source>
        <strain evidence="2">DSM 16858</strain>
    </source>
</reference>
<name>A0A1H9ZPD2_9BACT</name>
<dbReference type="AlphaFoldDB" id="A0A1H9ZPD2"/>